<keyword evidence="3" id="KW-1185">Reference proteome</keyword>
<proteinExistence type="predicted"/>
<evidence type="ECO:0000313" key="2">
    <source>
        <dbReference type="EMBL" id="GAT48265.1"/>
    </source>
</evidence>
<accession>A0ABQ0LAW6</accession>
<feature type="region of interest" description="Disordered" evidence="1">
    <location>
        <begin position="1"/>
        <end position="70"/>
    </location>
</feature>
<dbReference type="EMBL" id="DF844396">
    <property type="protein sequence ID" value="GAT48265.1"/>
    <property type="molecule type" value="Genomic_DNA"/>
</dbReference>
<evidence type="ECO:0000256" key="1">
    <source>
        <dbReference type="SAM" id="MobiDB-lite"/>
    </source>
</evidence>
<feature type="region of interest" description="Disordered" evidence="1">
    <location>
        <begin position="335"/>
        <end position="359"/>
    </location>
</feature>
<evidence type="ECO:0000313" key="3">
    <source>
        <dbReference type="Proteomes" id="UP000815677"/>
    </source>
</evidence>
<feature type="compositionally biased region" description="Basic and acidic residues" evidence="1">
    <location>
        <begin position="29"/>
        <end position="39"/>
    </location>
</feature>
<feature type="compositionally biased region" description="Pro residues" evidence="1">
    <location>
        <begin position="1"/>
        <end position="19"/>
    </location>
</feature>
<protein>
    <submittedName>
        <fullName evidence="2">Uncharacterized protein</fullName>
    </submittedName>
</protein>
<dbReference type="Proteomes" id="UP000815677">
    <property type="component" value="Unassembled WGS sequence"/>
</dbReference>
<organism evidence="2 3">
    <name type="scientific">Mycena chlorophos</name>
    <name type="common">Agaric fungus</name>
    <name type="synonym">Agaricus chlorophos</name>
    <dbReference type="NCBI Taxonomy" id="658473"/>
    <lineage>
        <taxon>Eukaryota</taxon>
        <taxon>Fungi</taxon>
        <taxon>Dikarya</taxon>
        <taxon>Basidiomycota</taxon>
        <taxon>Agaricomycotina</taxon>
        <taxon>Agaricomycetes</taxon>
        <taxon>Agaricomycetidae</taxon>
        <taxon>Agaricales</taxon>
        <taxon>Marasmiineae</taxon>
        <taxon>Mycenaceae</taxon>
        <taxon>Mycena</taxon>
    </lineage>
</organism>
<reference evidence="2" key="1">
    <citation type="submission" date="2014-09" db="EMBL/GenBank/DDBJ databases">
        <title>Genome sequence of the luminous mushroom Mycena chlorophos for searching fungal bioluminescence genes.</title>
        <authorList>
            <person name="Tanaka Y."/>
            <person name="Kasuga D."/>
            <person name="Oba Y."/>
            <person name="Hase S."/>
            <person name="Sato K."/>
            <person name="Oba Y."/>
            <person name="Sakakibara Y."/>
        </authorList>
    </citation>
    <scope>NUCLEOTIDE SEQUENCE</scope>
</reference>
<gene>
    <name evidence="2" type="ORF">MCHLO_05686</name>
</gene>
<sequence>MSEDAPMPPPPPQSPTPNPPEEDLLEGPSGKDHWPKSSKDGAGPPLPRVIPQRHDPCSGRHFHGRHHAHGYDRRGAFGDKLIPFDQLEVATPFAEPNTPGVTDPLAFPRTVIVGGMQPADVISLRNTITATTLPGGPATIYFLSTRPLRTHFAGMWVDIPHGRLDHFKQAFVNKILTTPDFYTLFLRDRTRIPDPGGEHPLGFAGAVQVLAYHMHVDQITFNTRTRTRTQQPTVGTCAYILPFSLNNADNINAFYALLQAPTFEFRVGLSGFARLWRGPNPNRIEKVHCFQCLGVDHFAECCHIIASHAHQSSHPVDAPRVRTAAALVPAAQFVGPSTPSVRGQGDRDNRGCAPHRKPY</sequence>
<name>A0ABQ0LAW6_MYCCL</name>